<dbReference type="HOGENOM" id="CLU_070764_2_0_7"/>
<keyword evidence="5" id="KW-0411">Iron-sulfur</keyword>
<dbReference type="InterPro" id="IPR000415">
    <property type="entry name" value="Nitroreductase-like"/>
</dbReference>
<sequence>MLDFKIDQKKCTRCELCVNDCPVGIIRMGDDFPHIPEEKESACIGCQHCMAICPTAAVSILGKVPEDSQPVEGHLPDPDQLETLIKGRRSVRRYRDENLDPQLLQRLLDVAWHAPTGVNARQVRLTVIDDREVMQAIREETMEALGEVVDRDALPNNRLMFAAFVAAWRDKGVDILFRGAPHLLITSTPKKCPAPKEDGLIALSYFELFAQSLGVGTVWDGLAMWAYTELVPHLQSRLGIPEDHEIGYMMAFGPPAVTYPRTVQHSPALIARLQK</sequence>
<dbReference type="Proteomes" id="UP000035036">
    <property type="component" value="Chromosome"/>
</dbReference>
<dbReference type="SUPFAM" id="SSF55469">
    <property type="entry name" value="FMN-dependent nitroreductase-like"/>
    <property type="match status" value="1"/>
</dbReference>
<evidence type="ECO:0000256" key="2">
    <source>
        <dbReference type="ARBA" id="ARBA00022723"/>
    </source>
</evidence>
<evidence type="ECO:0000313" key="8">
    <source>
        <dbReference type="Proteomes" id="UP000035036"/>
    </source>
</evidence>
<evidence type="ECO:0000256" key="4">
    <source>
        <dbReference type="ARBA" id="ARBA00023004"/>
    </source>
</evidence>
<dbReference type="Gene3D" id="3.40.109.10">
    <property type="entry name" value="NADH Oxidase"/>
    <property type="match status" value="1"/>
</dbReference>
<dbReference type="GO" id="GO:0046872">
    <property type="term" value="F:metal ion binding"/>
    <property type="evidence" value="ECO:0007669"/>
    <property type="project" value="UniProtKB-KW"/>
</dbReference>
<evidence type="ECO:0000256" key="3">
    <source>
        <dbReference type="ARBA" id="ARBA00023002"/>
    </source>
</evidence>
<dbReference type="InterPro" id="IPR029479">
    <property type="entry name" value="Nitroreductase"/>
</dbReference>
<dbReference type="InterPro" id="IPR017896">
    <property type="entry name" value="4Fe4S_Fe-S-bd"/>
</dbReference>
<dbReference type="OrthoDB" id="368873at2"/>
<feature type="domain" description="4Fe-4S ferredoxin-type" evidence="6">
    <location>
        <begin position="34"/>
        <end position="63"/>
    </location>
</feature>
<keyword evidence="2" id="KW-0479">Metal-binding</keyword>
<organism evidence="7 8">
    <name type="scientific">Geoalkalibacter subterraneus</name>
    <dbReference type="NCBI Taxonomy" id="483547"/>
    <lineage>
        <taxon>Bacteria</taxon>
        <taxon>Pseudomonadati</taxon>
        <taxon>Thermodesulfobacteriota</taxon>
        <taxon>Desulfuromonadia</taxon>
        <taxon>Desulfuromonadales</taxon>
        <taxon>Geoalkalibacteraceae</taxon>
        <taxon>Geoalkalibacter</taxon>
    </lineage>
</organism>
<evidence type="ECO:0000313" key="7">
    <source>
        <dbReference type="EMBL" id="AJF06382.1"/>
    </source>
</evidence>
<keyword evidence="8" id="KW-1185">Reference proteome</keyword>
<evidence type="ECO:0000256" key="1">
    <source>
        <dbReference type="ARBA" id="ARBA00007118"/>
    </source>
</evidence>
<dbReference type="RefSeq" id="WP_040199982.1">
    <property type="nucleotide sequence ID" value="NZ_CP010311.1"/>
</dbReference>
<dbReference type="CDD" id="cd02143">
    <property type="entry name" value="nitroreductase_FeS-like"/>
    <property type="match status" value="1"/>
</dbReference>
<feature type="domain" description="4Fe-4S ferredoxin-type" evidence="6">
    <location>
        <begin position="2"/>
        <end position="31"/>
    </location>
</feature>
<evidence type="ECO:0000259" key="6">
    <source>
        <dbReference type="PROSITE" id="PS51379"/>
    </source>
</evidence>
<dbReference type="STRING" id="483547.GSUB_07245"/>
<gene>
    <name evidence="7" type="ORF">GSUB_07245</name>
</gene>
<keyword evidence="3" id="KW-0560">Oxidoreductase</keyword>
<dbReference type="SUPFAM" id="SSF54862">
    <property type="entry name" value="4Fe-4S ferredoxins"/>
    <property type="match status" value="1"/>
</dbReference>
<dbReference type="InterPro" id="IPR017900">
    <property type="entry name" value="4Fe4S_Fe_S_CS"/>
</dbReference>
<keyword evidence="4" id="KW-0408">Iron</keyword>
<dbReference type="PANTHER" id="PTHR43673">
    <property type="entry name" value="NAD(P)H NITROREDUCTASE YDGI-RELATED"/>
    <property type="match status" value="1"/>
</dbReference>
<name>A0A0B5FDZ8_9BACT</name>
<dbReference type="GO" id="GO:0016491">
    <property type="term" value="F:oxidoreductase activity"/>
    <property type="evidence" value="ECO:0007669"/>
    <property type="project" value="UniProtKB-KW"/>
</dbReference>
<dbReference type="GO" id="GO:0051536">
    <property type="term" value="F:iron-sulfur cluster binding"/>
    <property type="evidence" value="ECO:0007669"/>
    <property type="project" value="UniProtKB-KW"/>
</dbReference>
<dbReference type="Gene3D" id="3.30.70.20">
    <property type="match status" value="1"/>
</dbReference>
<dbReference type="PROSITE" id="PS00198">
    <property type="entry name" value="4FE4S_FER_1"/>
    <property type="match status" value="2"/>
</dbReference>
<evidence type="ECO:0000256" key="5">
    <source>
        <dbReference type="ARBA" id="ARBA00023014"/>
    </source>
</evidence>
<dbReference type="PROSITE" id="PS51379">
    <property type="entry name" value="4FE4S_FER_2"/>
    <property type="match status" value="2"/>
</dbReference>
<dbReference type="EMBL" id="CP010311">
    <property type="protein sequence ID" value="AJF06382.1"/>
    <property type="molecule type" value="Genomic_DNA"/>
</dbReference>
<accession>A0A0B5FDZ8</accession>
<reference evidence="7 8" key="1">
    <citation type="journal article" date="2015" name="Genome Announc.">
        <title>Genomes of Geoalkalibacter ferrihydriticus Z-0531T and Geoalkalibacter subterraneus Red1T, Two Haloalkaliphilic Metal-Reducing Deltaproteobacteria.</title>
        <authorList>
            <person name="Badalamenti J.P."/>
            <person name="Krajmalnik-Brown R."/>
            <person name="Torres C.I."/>
            <person name="Bond D.R."/>
        </authorList>
    </citation>
    <scope>NUCLEOTIDE SEQUENCE [LARGE SCALE GENOMIC DNA]</scope>
    <source>
        <strain evidence="7 8">Red1</strain>
    </source>
</reference>
<dbReference type="Pfam" id="PF00881">
    <property type="entry name" value="Nitroreductase"/>
    <property type="match status" value="1"/>
</dbReference>
<dbReference type="AlphaFoldDB" id="A0A0B5FDZ8"/>
<protein>
    <submittedName>
        <fullName evidence="7">Nitroreductase</fullName>
    </submittedName>
</protein>
<proteinExistence type="inferred from homology"/>
<dbReference type="PANTHER" id="PTHR43673:SF10">
    <property type="entry name" value="NADH DEHYDROGENASE_NAD(P)H NITROREDUCTASE XCC3605-RELATED"/>
    <property type="match status" value="1"/>
</dbReference>
<dbReference type="KEGG" id="gsb:GSUB_07245"/>
<comment type="similarity">
    <text evidence="1">Belongs to the nitroreductase family.</text>
</comment>
<dbReference type="Pfam" id="PF12838">
    <property type="entry name" value="Fer4_7"/>
    <property type="match status" value="1"/>
</dbReference>